<dbReference type="OrthoDB" id="3251881at2"/>
<keyword evidence="2" id="KW-1185">Reference proteome</keyword>
<proteinExistence type="predicted"/>
<reference evidence="1 2" key="1">
    <citation type="submission" date="2018-10" db="EMBL/GenBank/DDBJ databases">
        <title>Sphingobacterium sp. M05W1-28.</title>
        <authorList>
            <person name="Cai H."/>
        </authorList>
    </citation>
    <scope>NUCLEOTIDE SEQUENCE [LARGE SCALE GENOMIC DNA]</scope>
    <source>
        <strain evidence="1 2">M05W1-28</strain>
    </source>
</reference>
<evidence type="ECO:0008006" key="3">
    <source>
        <dbReference type="Google" id="ProtNLM"/>
    </source>
</evidence>
<name>A0A420W3H8_9SPHI</name>
<protein>
    <recommendedName>
        <fullName evidence="3">Lipopolysaccharide biosynthesis protein</fullName>
    </recommendedName>
</protein>
<comment type="caution">
    <text evidence="1">The sequence shown here is derived from an EMBL/GenBank/DDBJ whole genome shotgun (WGS) entry which is preliminary data.</text>
</comment>
<gene>
    <name evidence="1" type="ORF">D7322_00305</name>
</gene>
<evidence type="ECO:0000313" key="1">
    <source>
        <dbReference type="EMBL" id="RKO73159.1"/>
    </source>
</evidence>
<accession>A0A420W3H8</accession>
<dbReference type="AlphaFoldDB" id="A0A420W3H8"/>
<sequence>MSDRKKSIILGMPRTFSIYKVLINRLEELGFDVIDISYDDDYFKYRNIWDRLSNLYHKTILKDKGYKNRLKFKALGSEVVRRLQSIENKADYCMLIRADIYPQEIIEQIKLKANKMIAYQWDGVERYPAIKRLVDLFDRFYVFDSKDASQEDKRFVSTTNFYFGHLNRSDIKPKSSSFFFLGTFMKIRWPQIKGAIQFIVQNKGIPNFYLYSGDRNLSGEYILDGITFINKPMTYQENINLALKSEIFVDFLVDVHSGLSFRVFEAIGYGRKLITNNREVMNYDFYHPHNIYVLNNEERTLNEFLNVPYSPINPEILSKYNFDNWIYRILEN</sequence>
<evidence type="ECO:0000313" key="2">
    <source>
        <dbReference type="Proteomes" id="UP000282423"/>
    </source>
</evidence>
<dbReference type="RefSeq" id="WP_121120498.1">
    <property type="nucleotide sequence ID" value="NZ_RBWS01000001.1"/>
</dbReference>
<dbReference type="Proteomes" id="UP000282423">
    <property type="component" value="Unassembled WGS sequence"/>
</dbReference>
<dbReference type="EMBL" id="RBWS01000001">
    <property type="protein sequence ID" value="RKO73159.1"/>
    <property type="molecule type" value="Genomic_DNA"/>
</dbReference>
<organism evidence="1 2">
    <name type="scientific">Sphingobacterium puteale</name>
    <dbReference type="NCBI Taxonomy" id="2420510"/>
    <lineage>
        <taxon>Bacteria</taxon>
        <taxon>Pseudomonadati</taxon>
        <taxon>Bacteroidota</taxon>
        <taxon>Sphingobacteriia</taxon>
        <taxon>Sphingobacteriales</taxon>
        <taxon>Sphingobacteriaceae</taxon>
        <taxon>Sphingobacterium</taxon>
    </lineage>
</organism>